<accession>A0A7S3V7T3</accession>
<feature type="binding site" evidence="8">
    <location>
        <position position="70"/>
    </location>
    <ligand>
        <name>chlorophyll a</name>
        <dbReference type="ChEBI" id="CHEBI:58416"/>
        <label>1</label>
    </ligand>
</feature>
<dbReference type="GO" id="GO:0016020">
    <property type="term" value="C:membrane"/>
    <property type="evidence" value="ECO:0007669"/>
    <property type="project" value="InterPro"/>
</dbReference>
<evidence type="ECO:0000313" key="10">
    <source>
        <dbReference type="EMBL" id="CAE0463089.1"/>
    </source>
</evidence>
<dbReference type="InterPro" id="IPR001344">
    <property type="entry name" value="Chloro_AB-bd_pln"/>
</dbReference>
<dbReference type="GO" id="GO:0016168">
    <property type="term" value="F:chlorophyll binding"/>
    <property type="evidence" value="ECO:0007669"/>
    <property type="project" value="UniProtKB-KW"/>
</dbReference>
<protein>
    <recommendedName>
        <fullName evidence="11">Plastid light harvesting protein</fullName>
    </recommendedName>
</protein>
<evidence type="ECO:0000256" key="9">
    <source>
        <dbReference type="SAM" id="SignalP"/>
    </source>
</evidence>
<dbReference type="SUPFAM" id="SSF103511">
    <property type="entry name" value="Chlorophyll a-b binding protein"/>
    <property type="match status" value="1"/>
</dbReference>
<keyword evidence="4" id="KW-0150">Chloroplast</keyword>
<feature type="signal peptide" evidence="9">
    <location>
        <begin position="1"/>
        <end position="16"/>
    </location>
</feature>
<evidence type="ECO:0000256" key="2">
    <source>
        <dbReference type="ARBA" id="ARBA00004229"/>
    </source>
</evidence>
<evidence type="ECO:0000256" key="7">
    <source>
        <dbReference type="ARBA" id="ARBA00023243"/>
    </source>
</evidence>
<keyword evidence="6" id="KW-0934">Plastid</keyword>
<evidence type="ECO:0008006" key="11">
    <source>
        <dbReference type="Google" id="ProtNLM"/>
    </source>
</evidence>
<comment type="subcellular location">
    <subcellularLocation>
        <location evidence="2">Plastid</location>
        <location evidence="2">Chloroplast</location>
    </subcellularLocation>
</comment>
<evidence type="ECO:0000256" key="5">
    <source>
        <dbReference type="ARBA" id="ARBA00022531"/>
    </source>
</evidence>
<keyword evidence="8" id="KW-0148">Chlorophyll</keyword>
<feature type="binding site" evidence="8">
    <location>
        <position position="73"/>
    </location>
    <ligand>
        <name>chlorophyll a</name>
        <dbReference type="ChEBI" id="CHEBI:58416"/>
        <label>1</label>
    </ligand>
</feature>
<feature type="binding site" description="axial binding residue" evidence="8">
    <location>
        <position position="176"/>
    </location>
    <ligand>
        <name>chlorophyll b</name>
        <dbReference type="ChEBI" id="CHEBI:61721"/>
        <label>3</label>
    </ligand>
    <ligandPart>
        <name>Mg</name>
        <dbReference type="ChEBI" id="CHEBI:25107"/>
    </ligandPart>
</feature>
<keyword evidence="9" id="KW-0732">Signal</keyword>
<evidence type="ECO:0000256" key="3">
    <source>
        <dbReference type="ARBA" id="ARBA00005933"/>
    </source>
</evidence>
<reference evidence="10" key="1">
    <citation type="submission" date="2021-01" db="EMBL/GenBank/DDBJ databases">
        <authorList>
            <person name="Corre E."/>
            <person name="Pelletier E."/>
            <person name="Niang G."/>
            <person name="Scheremetjew M."/>
            <person name="Finn R."/>
            <person name="Kale V."/>
            <person name="Holt S."/>
            <person name="Cochrane G."/>
            <person name="Meng A."/>
            <person name="Brown T."/>
            <person name="Cohen L."/>
        </authorList>
    </citation>
    <scope>NUCLEOTIDE SEQUENCE</scope>
    <source>
        <strain evidence="10">MM31A-1</strain>
    </source>
</reference>
<name>A0A7S3V7T3_9STRA</name>
<proteinExistence type="inferred from homology"/>
<feature type="binding site" description="axial binding residue" evidence="8">
    <location>
        <position position="75"/>
    </location>
    <ligand>
        <name>chlorophyll b</name>
        <dbReference type="ChEBI" id="CHEBI:61721"/>
        <label>1</label>
    </ligand>
    <ligandPart>
        <name>Mg</name>
        <dbReference type="ChEBI" id="CHEBI:25107"/>
    </ligandPart>
</feature>
<dbReference type="InterPro" id="IPR022796">
    <property type="entry name" value="Chloroa_b-bind"/>
</dbReference>
<gene>
    <name evidence="10" type="ORF">CDEB00056_LOCUS7930</name>
</gene>
<dbReference type="EMBL" id="HBIO01010239">
    <property type="protein sequence ID" value="CAE0463089.1"/>
    <property type="molecule type" value="Transcribed_RNA"/>
</dbReference>
<comment type="function">
    <text evidence="1">The light-harvesting complex (LHC) functions as a light receptor, it captures and delivers excitation energy to photosystems with which it is closely associated. Energy is transferred from the carotenoid and chlorophyll C (or B) to chlorophyll A and the photosynthetic reaction centers where it is used to synthesize ATP and reducing power.</text>
</comment>
<evidence type="ECO:0000256" key="1">
    <source>
        <dbReference type="ARBA" id="ARBA00004022"/>
    </source>
</evidence>
<organism evidence="10">
    <name type="scientific">Chaetoceros debilis</name>
    <dbReference type="NCBI Taxonomy" id="122233"/>
    <lineage>
        <taxon>Eukaryota</taxon>
        <taxon>Sar</taxon>
        <taxon>Stramenopiles</taxon>
        <taxon>Ochrophyta</taxon>
        <taxon>Bacillariophyta</taxon>
        <taxon>Coscinodiscophyceae</taxon>
        <taxon>Chaetocerotophycidae</taxon>
        <taxon>Chaetocerotales</taxon>
        <taxon>Chaetocerotaceae</taxon>
        <taxon>Chaetoceros</taxon>
    </lineage>
</organism>
<evidence type="ECO:0000256" key="8">
    <source>
        <dbReference type="PIRSR" id="PIRSR601344-1"/>
    </source>
</evidence>
<sequence>MKSVAILTALAGSAAAFAPASVSKSSTSLAGSVFDEYVGAVDFRGKEMKFDPLKLSETYEPFQPWFRECELRHGRTAMIAVLGFIATDFARIPGDMYSFAAIPNTIDAHDALLKTGPMYQLALWIGLFDLLVTAPSVMAMGNGDREAGDYGLTWFGPDEEKEKEAFDKKREGELLNGRLAMIAVGGIATQSILTGHGYPYV</sequence>
<dbReference type="GO" id="GO:0009765">
    <property type="term" value="P:photosynthesis, light harvesting"/>
    <property type="evidence" value="ECO:0007669"/>
    <property type="project" value="InterPro"/>
</dbReference>
<keyword evidence="7" id="KW-0437">Light-harvesting polypeptide</keyword>
<evidence type="ECO:0000256" key="6">
    <source>
        <dbReference type="ARBA" id="ARBA00022640"/>
    </source>
</evidence>
<dbReference type="AlphaFoldDB" id="A0A7S3V7T3"/>
<dbReference type="Gene3D" id="1.10.3460.10">
    <property type="entry name" value="Chlorophyll a/b binding protein domain"/>
    <property type="match status" value="1"/>
</dbReference>
<dbReference type="Pfam" id="PF00504">
    <property type="entry name" value="Chloroa_b-bind"/>
    <property type="match status" value="1"/>
</dbReference>
<feature type="binding site" evidence="8">
    <location>
        <position position="173"/>
    </location>
    <ligand>
        <name>chlorophyll a</name>
        <dbReference type="ChEBI" id="CHEBI:58416"/>
        <label>1</label>
    </ligand>
</feature>
<feature type="chain" id="PRO_5030985406" description="Plastid light harvesting protein" evidence="9">
    <location>
        <begin position="17"/>
        <end position="201"/>
    </location>
</feature>
<feature type="binding site" evidence="8">
    <location>
        <position position="190"/>
    </location>
    <ligand>
        <name>chlorophyll a</name>
        <dbReference type="ChEBI" id="CHEBI:58416"/>
        <label>1</label>
    </ligand>
</feature>
<dbReference type="GO" id="GO:0009507">
    <property type="term" value="C:chloroplast"/>
    <property type="evidence" value="ECO:0007669"/>
    <property type="project" value="UniProtKB-SubCell"/>
</dbReference>
<feature type="binding site" evidence="8">
    <location>
        <position position="178"/>
    </location>
    <ligand>
        <name>chlorophyll a</name>
        <dbReference type="ChEBI" id="CHEBI:58416"/>
        <label>1</label>
    </ligand>
</feature>
<keyword evidence="5" id="KW-0602">Photosynthesis</keyword>
<dbReference type="GO" id="GO:0030076">
    <property type="term" value="C:light-harvesting complex"/>
    <property type="evidence" value="ECO:0007669"/>
    <property type="project" value="UniProtKB-KW"/>
</dbReference>
<evidence type="ECO:0000256" key="4">
    <source>
        <dbReference type="ARBA" id="ARBA00022528"/>
    </source>
</evidence>
<keyword evidence="8" id="KW-0157">Chromophore</keyword>
<feature type="binding site" evidence="8">
    <location>
        <position position="56"/>
    </location>
    <ligand>
        <name>chlorophyll a</name>
        <dbReference type="ChEBI" id="CHEBI:58416"/>
        <label>1</label>
    </ligand>
</feature>
<dbReference type="PANTHER" id="PTHR21649">
    <property type="entry name" value="CHLOROPHYLL A/B BINDING PROTEIN"/>
    <property type="match status" value="1"/>
</dbReference>
<comment type="similarity">
    <text evidence="3">Belongs to the fucoxanthin chlorophyll protein family.</text>
</comment>